<keyword evidence="2" id="KW-0175">Coiled coil</keyword>
<feature type="coiled-coil region" evidence="2">
    <location>
        <begin position="52"/>
        <end position="79"/>
    </location>
</feature>
<dbReference type="PANTHER" id="PTHR16301">
    <property type="entry name" value="IMPACT-RELATED"/>
    <property type="match status" value="1"/>
</dbReference>
<dbReference type="EMBL" id="JARBDR010000919">
    <property type="protein sequence ID" value="KAJ8299977.1"/>
    <property type="molecule type" value="Genomic_DNA"/>
</dbReference>
<dbReference type="Gene3D" id="3.30.70.1820">
    <property type="entry name" value="L1 transposable element, RRM domain"/>
    <property type="match status" value="1"/>
</dbReference>
<evidence type="ECO:0000313" key="6">
    <source>
        <dbReference type="Proteomes" id="UP001217089"/>
    </source>
</evidence>
<dbReference type="Proteomes" id="UP001217089">
    <property type="component" value="Unassembled WGS sequence"/>
</dbReference>
<evidence type="ECO:0000256" key="2">
    <source>
        <dbReference type="SAM" id="Coils"/>
    </source>
</evidence>
<dbReference type="SUPFAM" id="SSF54211">
    <property type="entry name" value="Ribosomal protein S5 domain 2-like"/>
    <property type="match status" value="1"/>
</dbReference>
<name>A0ABQ9E3X1_TEGGR</name>
<evidence type="ECO:0000256" key="1">
    <source>
        <dbReference type="ARBA" id="ARBA00007665"/>
    </source>
</evidence>
<feature type="domain" description="Impact N-terminal" evidence="4">
    <location>
        <begin position="304"/>
        <end position="394"/>
    </location>
</feature>
<evidence type="ECO:0000256" key="3">
    <source>
        <dbReference type="SAM" id="MobiDB-lite"/>
    </source>
</evidence>
<reference evidence="5 6" key="1">
    <citation type="submission" date="2022-12" db="EMBL/GenBank/DDBJ databases">
        <title>Chromosome-level genome of Tegillarca granosa.</title>
        <authorList>
            <person name="Kim J."/>
        </authorList>
    </citation>
    <scope>NUCLEOTIDE SEQUENCE [LARGE SCALE GENOMIC DNA]</scope>
    <source>
        <strain evidence="5">Teg-2019</strain>
        <tissue evidence="5">Adductor muscle</tissue>
    </source>
</reference>
<protein>
    <recommendedName>
        <fullName evidence="4">Impact N-terminal domain-containing protein</fullName>
    </recommendedName>
</protein>
<accession>A0ABQ9E3X1</accession>
<proteinExistence type="inferred from homology"/>
<dbReference type="InterPro" id="IPR020568">
    <property type="entry name" value="Ribosomal_Su5_D2-typ_SF"/>
</dbReference>
<keyword evidence="6" id="KW-1185">Reference proteome</keyword>
<dbReference type="InterPro" id="IPR036956">
    <property type="entry name" value="Impact_N_sf"/>
</dbReference>
<dbReference type="Pfam" id="PF01205">
    <property type="entry name" value="Impact_N"/>
    <property type="match status" value="1"/>
</dbReference>
<dbReference type="Gene3D" id="3.30.230.30">
    <property type="entry name" value="Impact, N-terminal domain"/>
    <property type="match status" value="1"/>
</dbReference>
<feature type="region of interest" description="Disordered" evidence="3">
    <location>
        <begin position="1"/>
        <end position="26"/>
    </location>
</feature>
<comment type="caution">
    <text evidence="5">The sequence shown here is derived from an EMBL/GenBank/DDBJ whole genome shotgun (WGS) entry which is preliminary data.</text>
</comment>
<dbReference type="PANTHER" id="PTHR16301:SF25">
    <property type="entry name" value="PROTEIN IMPACT"/>
    <property type="match status" value="1"/>
</dbReference>
<dbReference type="InterPro" id="IPR023582">
    <property type="entry name" value="Impact"/>
</dbReference>
<evidence type="ECO:0000259" key="4">
    <source>
        <dbReference type="Pfam" id="PF01205"/>
    </source>
</evidence>
<sequence>MTDTGVNTNCTDHTGNTGSTSNINIDTGMSENTYRETLREILNGISDIKHTLNTVVSRIDEHDSKIKSLENDITLVQNDIYDKNGIKETLDSISKETNEHTCHIVKLTEDNKTSDKIRKIDIQQTQLTDLQTRSMKDNIVVTGLVETDMENLREKLIAIFRNELQIDKTIQIINAHISGPPPKCVNGYPRVVIARLQECDRALVLSKARALKSNNSKIRINPQFPESVREKRKRLFEVQSQLNKQNIDTKVYGDKLVYKKSGTVFREKVALPKANDVFHTALYIKNRHKFASGDTYTENGNFIIGRAMSACSIQDVRNGLSELLSIPEVTSSTHNIVAYRFTDEKGVIHDGIEDDGEYGGDRNILSCFKEEGFNNVLVVVSRTFGQKLGAKRFTFFKTQRDQLSEKLETKLQHKKFTKYYTSKFTKYYTSFEYIWDPIYNIVGTLLLDTDENSNTE</sequence>
<gene>
    <name evidence="5" type="ORF">KUTeg_021496</name>
</gene>
<evidence type="ECO:0000313" key="5">
    <source>
        <dbReference type="EMBL" id="KAJ8299977.1"/>
    </source>
</evidence>
<organism evidence="5 6">
    <name type="scientific">Tegillarca granosa</name>
    <name type="common">Malaysian cockle</name>
    <name type="synonym">Anadara granosa</name>
    <dbReference type="NCBI Taxonomy" id="220873"/>
    <lineage>
        <taxon>Eukaryota</taxon>
        <taxon>Metazoa</taxon>
        <taxon>Spiralia</taxon>
        <taxon>Lophotrochozoa</taxon>
        <taxon>Mollusca</taxon>
        <taxon>Bivalvia</taxon>
        <taxon>Autobranchia</taxon>
        <taxon>Pteriomorphia</taxon>
        <taxon>Arcoida</taxon>
        <taxon>Arcoidea</taxon>
        <taxon>Arcidae</taxon>
        <taxon>Tegillarca</taxon>
    </lineage>
</organism>
<dbReference type="InterPro" id="IPR001498">
    <property type="entry name" value="Impact_N"/>
</dbReference>
<comment type="similarity">
    <text evidence="1">Belongs to the IMPACT family.</text>
</comment>